<dbReference type="GO" id="GO:0071949">
    <property type="term" value="F:FAD binding"/>
    <property type="evidence" value="ECO:0007669"/>
    <property type="project" value="InterPro"/>
</dbReference>
<dbReference type="InterPro" id="IPR016169">
    <property type="entry name" value="FAD-bd_PCMH_sub2"/>
</dbReference>
<organism evidence="2 4">
    <name type="scientific">Arsenophonus nasoniae</name>
    <name type="common">son-killer infecting Nasonia vitripennis</name>
    <dbReference type="NCBI Taxonomy" id="638"/>
    <lineage>
        <taxon>Bacteria</taxon>
        <taxon>Pseudomonadati</taxon>
        <taxon>Pseudomonadota</taxon>
        <taxon>Gammaproteobacteria</taxon>
        <taxon>Enterobacterales</taxon>
        <taxon>Morganellaceae</taxon>
        <taxon>Arsenophonus</taxon>
    </lineage>
</organism>
<dbReference type="GO" id="GO:0016491">
    <property type="term" value="F:oxidoreductase activity"/>
    <property type="evidence" value="ECO:0007669"/>
    <property type="project" value="InterPro"/>
</dbReference>
<dbReference type="EMBL" id="CP038613">
    <property type="protein sequence ID" value="QBY41750.1"/>
    <property type="molecule type" value="Genomic_DNA"/>
</dbReference>
<dbReference type="GeneID" id="96875585"/>
<dbReference type="InterPro" id="IPR036683">
    <property type="entry name" value="CO_DH_flav_C_dom_sf"/>
</dbReference>
<reference evidence="3" key="2">
    <citation type="submission" date="2023-04" db="EMBL/GenBank/DDBJ databases">
        <title>Genome dynamics across the evolutionary transition to endosymbiosis.</title>
        <authorList>
            <person name="Siozios S."/>
            <person name="Nadal-Jimenez P."/>
            <person name="Azagi T."/>
            <person name="Sprong H."/>
            <person name="Frost C.L."/>
            <person name="Parratt S.R."/>
            <person name="Taylor G."/>
            <person name="Brettell L."/>
            <person name="Lew K.C."/>
            <person name="Croft L."/>
            <person name="King K.C."/>
            <person name="Brockhurst M.A."/>
            <person name="Hypsa V."/>
            <person name="Novakova E."/>
            <person name="Darby A.C."/>
            <person name="Hurst G.D.D."/>
        </authorList>
    </citation>
    <scope>NUCLEOTIDE SEQUENCE</scope>
    <source>
        <strain evidence="3">ANv_CAN</strain>
    </source>
</reference>
<dbReference type="InterPro" id="IPR051312">
    <property type="entry name" value="Diverse_Substr_Oxidored"/>
</dbReference>
<dbReference type="InterPro" id="IPR016166">
    <property type="entry name" value="FAD-bd_PCMH"/>
</dbReference>
<dbReference type="PROSITE" id="PS51387">
    <property type="entry name" value="FAD_PCMH"/>
    <property type="match status" value="1"/>
</dbReference>
<dbReference type="SMART" id="SM01092">
    <property type="entry name" value="CO_deh_flav_C"/>
    <property type="match status" value="1"/>
</dbReference>
<dbReference type="NCBIfam" id="TIGR03312">
    <property type="entry name" value="Se_sel_red_FAD"/>
    <property type="match status" value="1"/>
</dbReference>
<dbReference type="SUPFAM" id="SSF55447">
    <property type="entry name" value="CO dehydrogenase flavoprotein C-terminal domain-like"/>
    <property type="match status" value="1"/>
</dbReference>
<dbReference type="Gene3D" id="3.30.390.50">
    <property type="entry name" value="CO dehydrogenase flavoprotein, C-terminal domain"/>
    <property type="match status" value="1"/>
</dbReference>
<proteinExistence type="predicted"/>
<dbReference type="Proteomes" id="UP001177592">
    <property type="component" value="Chromosome"/>
</dbReference>
<evidence type="ECO:0000313" key="4">
    <source>
        <dbReference type="Proteomes" id="UP000295134"/>
    </source>
</evidence>
<dbReference type="AlphaFoldDB" id="A0A4P7KTG5"/>
<evidence type="ECO:0000313" key="2">
    <source>
        <dbReference type="EMBL" id="QBY41750.1"/>
    </source>
</evidence>
<dbReference type="SUPFAM" id="SSF56176">
    <property type="entry name" value="FAD-binding/transporter-associated domain-like"/>
    <property type="match status" value="1"/>
</dbReference>
<dbReference type="InterPro" id="IPR017698">
    <property type="entry name" value="Molybdo-cont_Rdtase_FAD-bd_su"/>
</dbReference>
<accession>A0A4P7KTG5</accession>
<evidence type="ECO:0000259" key="1">
    <source>
        <dbReference type="PROSITE" id="PS51387"/>
    </source>
</evidence>
<dbReference type="InterPro" id="IPR036318">
    <property type="entry name" value="FAD-bd_PCMH-like_sf"/>
</dbReference>
<dbReference type="PANTHER" id="PTHR42659:SF9">
    <property type="entry name" value="XANTHINE DEHYDROGENASE FAD-BINDING SUBUNIT XDHB-RELATED"/>
    <property type="match status" value="1"/>
</dbReference>
<keyword evidence="5" id="KW-1185">Reference proteome</keyword>
<gene>
    <name evidence="3" type="primary">ygfM</name>
    <name evidence="2" type="ORF">ArsFIN_02780</name>
    <name evidence="3" type="ORF">QE258_00645</name>
</gene>
<dbReference type="Gene3D" id="3.30.465.10">
    <property type="match status" value="1"/>
</dbReference>
<reference evidence="2 4" key="1">
    <citation type="submission" date="2019-03" db="EMBL/GenBank/DDBJ databases">
        <title>Long-read sequencing reveals hyperdense prophage content in a complex bacterial symbiont genome.</title>
        <authorList>
            <person name="Frost C.L."/>
            <person name="Siozios S."/>
            <person name="Nadal-Jimenez P."/>
            <person name="Brockhurst M.A."/>
            <person name="King K.C."/>
            <person name="Darby A.C."/>
            <person name="Hurst G.D.D."/>
        </authorList>
    </citation>
    <scope>NUCLEOTIDE SEQUENCE [LARGE SCALE GENOMIC DNA]</scope>
    <source>
        <strain evidence="2 4">FIN</strain>
    </source>
</reference>
<sequence length="259" mass="28882">MIEQFFRPTTIEQAMDLKRRFQHQAVWFAGGSKLNATPTKTERKIAISLQNLPMNNVDWDNGTLRIGVLTKLQQLRDMPSIPQALYNALGFIYSRHLRNQSTMGGEIAAQQTESLLLPVLLVLDTEVVCADGQILSLEDYLATPDDRLLSEIIIKKPFRHCATRKISHSAAGWSVITAAVAITDKQQYRIALDGVGEKARRLPAIESLALQGEELEKAVSNAIRPVDNLLGSAAYQRYIAGILIADLLTDCRQKEERSK</sequence>
<dbReference type="PANTHER" id="PTHR42659">
    <property type="entry name" value="XANTHINE DEHYDROGENASE SUBUNIT C-RELATED"/>
    <property type="match status" value="1"/>
</dbReference>
<dbReference type="Proteomes" id="UP000295134">
    <property type="component" value="Chromosome"/>
</dbReference>
<dbReference type="KEGG" id="ans:ArsFIN_02780"/>
<dbReference type="EMBL" id="CP123523">
    <property type="protein sequence ID" value="WGM05933.1"/>
    <property type="molecule type" value="Genomic_DNA"/>
</dbReference>
<dbReference type="Pfam" id="PF00941">
    <property type="entry name" value="FAD_binding_5"/>
    <property type="match status" value="1"/>
</dbReference>
<dbReference type="RefSeq" id="WP_026823218.1">
    <property type="nucleotide sequence ID" value="NZ_CP038613.1"/>
</dbReference>
<protein>
    <submittedName>
        <fullName evidence="2">FAD binding domain in molybdopterin dehydrogenase</fullName>
    </submittedName>
    <submittedName>
        <fullName evidence="3">Molybdopterin-dependent oxidoreductase FAD-binding subunit</fullName>
    </submittedName>
</protein>
<dbReference type="InterPro" id="IPR005107">
    <property type="entry name" value="CO_DH_flav_C"/>
</dbReference>
<evidence type="ECO:0000313" key="5">
    <source>
        <dbReference type="Proteomes" id="UP001177592"/>
    </source>
</evidence>
<dbReference type="InterPro" id="IPR002346">
    <property type="entry name" value="Mopterin_DH_FAD-bd"/>
</dbReference>
<name>A0A4P7KTG5_9GAMM</name>
<evidence type="ECO:0000313" key="3">
    <source>
        <dbReference type="EMBL" id="WGM05933.1"/>
    </source>
</evidence>
<feature type="domain" description="FAD-binding PCMH-type" evidence="1">
    <location>
        <begin position="1"/>
        <end position="159"/>
    </location>
</feature>